<accession>A0A8J5X5E7</accession>
<feature type="domain" description="Right handed beta helix" evidence="3">
    <location>
        <begin position="86"/>
        <end position="242"/>
    </location>
</feature>
<evidence type="ECO:0000313" key="4">
    <source>
        <dbReference type="EMBL" id="KAG8459813.1"/>
    </source>
</evidence>
<reference evidence="4" key="1">
    <citation type="submission" date="2021-05" db="EMBL/GenBank/DDBJ databases">
        <title>The genome of the haptophyte Pavlova lutheri (Diacronema luteri, Pavlovales) - a model for lipid biosynthesis in eukaryotic algae.</title>
        <authorList>
            <person name="Hulatt C.J."/>
            <person name="Posewitz M.C."/>
        </authorList>
    </citation>
    <scope>NUCLEOTIDE SEQUENCE</scope>
    <source>
        <strain evidence="4">NIVA-4/92</strain>
    </source>
</reference>
<keyword evidence="1" id="KW-0812">Transmembrane</keyword>
<dbReference type="Proteomes" id="UP000751190">
    <property type="component" value="Unassembled WGS sequence"/>
</dbReference>
<dbReference type="InterPro" id="IPR039448">
    <property type="entry name" value="Beta_helix"/>
</dbReference>
<dbReference type="SUPFAM" id="SSF51126">
    <property type="entry name" value="Pectin lyase-like"/>
    <property type="match status" value="1"/>
</dbReference>
<feature type="signal peptide" evidence="2">
    <location>
        <begin position="1"/>
        <end position="17"/>
    </location>
</feature>
<dbReference type="EMBL" id="JAGTXO010000037">
    <property type="protein sequence ID" value="KAG8459813.1"/>
    <property type="molecule type" value="Genomic_DNA"/>
</dbReference>
<evidence type="ECO:0000256" key="1">
    <source>
        <dbReference type="SAM" id="Phobius"/>
    </source>
</evidence>
<keyword evidence="1" id="KW-1133">Transmembrane helix</keyword>
<feature type="transmembrane region" description="Helical" evidence="1">
    <location>
        <begin position="436"/>
        <end position="457"/>
    </location>
</feature>
<dbReference type="PANTHER" id="PTHR11319">
    <property type="entry name" value="G PROTEIN-COUPLED RECEPTOR-RELATED"/>
    <property type="match status" value="1"/>
</dbReference>
<keyword evidence="2" id="KW-0732">Signal</keyword>
<evidence type="ECO:0000256" key="2">
    <source>
        <dbReference type="SAM" id="SignalP"/>
    </source>
</evidence>
<dbReference type="OrthoDB" id="10647664at2759"/>
<keyword evidence="1" id="KW-0472">Membrane</keyword>
<dbReference type="Pfam" id="PF13229">
    <property type="entry name" value="Beta_helix"/>
    <property type="match status" value="1"/>
</dbReference>
<evidence type="ECO:0000259" key="3">
    <source>
        <dbReference type="Pfam" id="PF13229"/>
    </source>
</evidence>
<dbReference type="InterPro" id="IPR011050">
    <property type="entry name" value="Pectin_lyase_fold/virulence"/>
</dbReference>
<name>A0A8J5X5E7_DIALT</name>
<dbReference type="Gene3D" id="2.160.20.10">
    <property type="entry name" value="Single-stranded right-handed beta-helix, Pectin lyase-like"/>
    <property type="match status" value="1"/>
</dbReference>
<keyword evidence="5" id="KW-1185">Reference proteome</keyword>
<dbReference type="AlphaFoldDB" id="A0A8J5X5E7"/>
<dbReference type="InterPro" id="IPR012334">
    <property type="entry name" value="Pectin_lyas_fold"/>
</dbReference>
<feature type="chain" id="PRO_5035171646" description="Right handed beta helix domain-containing protein" evidence="2">
    <location>
        <begin position="18"/>
        <end position="469"/>
    </location>
</feature>
<sequence length="469" mass="47736">MRCAVAALIGLAVGASAKTYSPKTSAELEAALIIIKSGDSVRLQESTYVLTKALNLTNRYQIKFEGGRGFSTIDGGGSTRMLQLVQAQEVTFKNVIFKNGYVDSSSTFGTSGGALYLSHCANVMFDSCNFIANSATGSGGALSIHDSQDISISASSFTGNRAGGNGGAVASFDSDSVTVSDSLFVGNAGMFGGALAASGGEDNVVSGTRFNANQAKSDGGGIYLSGVDNFEVALSNTFEGNTLESRTLALPVYISSGSVKYSFPKDNFAVSAQCGGGLTASSTLGTEGDATYHPRTVTIYDASVSGLDPSIDVSTVSLKVHGGDGSGMVGEPPLVVPANNKMEMTIEVLADTGGHRLTSIGKADVSYAGSGPTGRGIYQLDTKHATIELTVNWSIEWAEEAHAARAARAAHTHAGELKAVLNGLAAGSEPPRRAGFALGVVTGAAVAAAVAAVAALVQTRRGGAPLQMA</sequence>
<protein>
    <recommendedName>
        <fullName evidence="3">Right handed beta helix domain-containing protein</fullName>
    </recommendedName>
</protein>
<gene>
    <name evidence="4" type="ORF">KFE25_014376</name>
</gene>
<evidence type="ECO:0000313" key="5">
    <source>
        <dbReference type="Proteomes" id="UP000751190"/>
    </source>
</evidence>
<organism evidence="4 5">
    <name type="scientific">Diacronema lutheri</name>
    <name type="common">Unicellular marine alga</name>
    <name type="synonym">Monochrysis lutheri</name>
    <dbReference type="NCBI Taxonomy" id="2081491"/>
    <lineage>
        <taxon>Eukaryota</taxon>
        <taxon>Haptista</taxon>
        <taxon>Haptophyta</taxon>
        <taxon>Pavlovophyceae</taxon>
        <taxon>Pavlovales</taxon>
        <taxon>Pavlovaceae</taxon>
        <taxon>Diacronema</taxon>
    </lineage>
</organism>
<dbReference type="PANTHER" id="PTHR11319:SF35">
    <property type="entry name" value="OUTER MEMBRANE PROTEIN PMPC-RELATED"/>
    <property type="match status" value="1"/>
</dbReference>
<proteinExistence type="predicted"/>
<comment type="caution">
    <text evidence="4">The sequence shown here is derived from an EMBL/GenBank/DDBJ whole genome shotgun (WGS) entry which is preliminary data.</text>
</comment>